<dbReference type="GO" id="GO:0016874">
    <property type="term" value="F:ligase activity"/>
    <property type="evidence" value="ECO:0007669"/>
    <property type="project" value="UniProtKB-KW"/>
</dbReference>
<evidence type="ECO:0000256" key="3">
    <source>
        <dbReference type="ARBA" id="ARBA00022840"/>
    </source>
</evidence>
<keyword evidence="3 4" id="KW-0067">ATP-binding</keyword>
<evidence type="ECO:0000256" key="2">
    <source>
        <dbReference type="ARBA" id="ARBA00022741"/>
    </source>
</evidence>
<evidence type="ECO:0000259" key="5">
    <source>
        <dbReference type="PROSITE" id="PS50975"/>
    </source>
</evidence>
<dbReference type="EMBL" id="KZ824466">
    <property type="protein sequence ID" value="RAK97153.1"/>
    <property type="molecule type" value="Genomic_DNA"/>
</dbReference>
<dbReference type="PROSITE" id="PS50975">
    <property type="entry name" value="ATP_GRASP"/>
    <property type="match status" value="1"/>
</dbReference>
<dbReference type="SUPFAM" id="SSF56059">
    <property type="entry name" value="Glutathione synthetase ATP-binding domain-like"/>
    <property type="match status" value="1"/>
</dbReference>
<dbReference type="InterPro" id="IPR052032">
    <property type="entry name" value="ATP-dep_AA_Ligase"/>
</dbReference>
<dbReference type="PANTHER" id="PTHR43585:SF2">
    <property type="entry name" value="ATP-GRASP ENZYME FSQD"/>
    <property type="match status" value="1"/>
</dbReference>
<reference evidence="6 7" key="1">
    <citation type="submission" date="2018-02" db="EMBL/GenBank/DDBJ databases">
        <title>The genomes of Aspergillus section Nigri reveals drivers in fungal speciation.</title>
        <authorList>
            <consortium name="DOE Joint Genome Institute"/>
            <person name="Vesth T.C."/>
            <person name="Nybo J."/>
            <person name="Theobald S."/>
            <person name="Brandl J."/>
            <person name="Frisvad J.C."/>
            <person name="Nielsen K.F."/>
            <person name="Lyhne E.K."/>
            <person name="Kogle M.E."/>
            <person name="Kuo A."/>
            <person name="Riley R."/>
            <person name="Clum A."/>
            <person name="Nolan M."/>
            <person name="Lipzen A."/>
            <person name="Salamov A."/>
            <person name="Henrissat B."/>
            <person name="Wiebenga A."/>
            <person name="De vries R.P."/>
            <person name="Grigoriev I.V."/>
            <person name="Mortensen U.H."/>
            <person name="Andersen M.R."/>
            <person name="Baker S.E."/>
        </authorList>
    </citation>
    <scope>NUCLEOTIDE SEQUENCE [LARGE SCALE GENOMIC DNA]</scope>
    <source>
        <strain evidence="6 7">CBS 121593</strain>
    </source>
</reference>
<dbReference type="AlphaFoldDB" id="A0A395GSU1"/>
<keyword evidence="1" id="KW-0436">Ligase</keyword>
<evidence type="ECO:0000313" key="7">
    <source>
        <dbReference type="Proteomes" id="UP000249402"/>
    </source>
</evidence>
<dbReference type="OrthoDB" id="4510738at2759"/>
<dbReference type="STRING" id="1448316.A0A395GSU1"/>
<accession>A0A395GSU1</accession>
<gene>
    <name evidence="6" type="ORF">BO80DRAFT_448668</name>
</gene>
<proteinExistence type="predicted"/>
<dbReference type="VEuPathDB" id="FungiDB:BO80DRAFT_448668"/>
<dbReference type="PANTHER" id="PTHR43585">
    <property type="entry name" value="FUMIPYRROLE BIOSYNTHESIS PROTEIN C"/>
    <property type="match status" value="1"/>
</dbReference>
<evidence type="ECO:0000256" key="1">
    <source>
        <dbReference type="ARBA" id="ARBA00022598"/>
    </source>
</evidence>
<dbReference type="RefSeq" id="XP_025571481.1">
    <property type="nucleotide sequence ID" value="XM_025721693.1"/>
</dbReference>
<dbReference type="GO" id="GO:0005524">
    <property type="term" value="F:ATP binding"/>
    <property type="evidence" value="ECO:0007669"/>
    <property type="project" value="UniProtKB-UniRule"/>
</dbReference>
<keyword evidence="7" id="KW-1185">Reference proteome</keyword>
<evidence type="ECO:0000256" key="4">
    <source>
        <dbReference type="PROSITE-ProRule" id="PRU00409"/>
    </source>
</evidence>
<dbReference type="GO" id="GO:0046872">
    <property type="term" value="F:metal ion binding"/>
    <property type="evidence" value="ECO:0007669"/>
    <property type="project" value="InterPro"/>
</dbReference>
<dbReference type="Gene3D" id="3.30.470.20">
    <property type="entry name" value="ATP-grasp fold, B domain"/>
    <property type="match status" value="1"/>
</dbReference>
<dbReference type="Proteomes" id="UP000249402">
    <property type="component" value="Unassembled WGS sequence"/>
</dbReference>
<dbReference type="InterPro" id="IPR011761">
    <property type="entry name" value="ATP-grasp"/>
</dbReference>
<name>A0A395GSU1_9EURO</name>
<protein>
    <recommendedName>
        <fullName evidence="5">ATP-grasp domain-containing protein</fullName>
    </recommendedName>
</protein>
<keyword evidence="2 4" id="KW-0547">Nucleotide-binding</keyword>
<organism evidence="6 7">
    <name type="scientific">Aspergillus ibericus CBS 121593</name>
    <dbReference type="NCBI Taxonomy" id="1448316"/>
    <lineage>
        <taxon>Eukaryota</taxon>
        <taxon>Fungi</taxon>
        <taxon>Dikarya</taxon>
        <taxon>Ascomycota</taxon>
        <taxon>Pezizomycotina</taxon>
        <taxon>Eurotiomycetes</taxon>
        <taxon>Eurotiomycetidae</taxon>
        <taxon>Eurotiales</taxon>
        <taxon>Aspergillaceae</taxon>
        <taxon>Aspergillus</taxon>
        <taxon>Aspergillus subgen. Circumdati</taxon>
    </lineage>
</organism>
<sequence>MSSIILVRDTEEREIQFEWTWHPSETITDASASTSWQAVHLLFKEITRSVGFQWPSHQDSRLFIQLSSQEHHPIQPQQWGSEEALRLLPDCLSAATDEQGTALSLVVPQCPGYIVRPDIIPLRLLDCPLVARVSSFATLQHRFESEPLLLDHPASLPSVFAVSTGGIIVERPGTVDRLHTWDEQFAALDQEIRNRLSFPWLAAEGCHIVREHGLASVNTFIELANVLPSKLPEAELTMLGEALTRSLQRMGFSDGFYHLEARVENSRMHYAVDSRTGVLDLTERDRPSPGAPSAWLIEVNPRPPGIQASAAVKHTYGIDYFALALLFALADKERVRQLSHPFLQGPQYWCEMVFIPVEKGGVYDSGDVCEELRERRRSGVLRPAR</sequence>
<dbReference type="GeneID" id="37226558"/>
<evidence type="ECO:0000313" key="6">
    <source>
        <dbReference type="EMBL" id="RAK97153.1"/>
    </source>
</evidence>
<feature type="domain" description="ATP-grasp" evidence="5">
    <location>
        <begin position="290"/>
        <end position="329"/>
    </location>
</feature>